<evidence type="ECO:0000313" key="3">
    <source>
        <dbReference type="Proteomes" id="UP000078046"/>
    </source>
</evidence>
<sequence>MNRSMKIDNVTKEFEKTDAIVDTIKYVENLQIKKDINEDDENGFLTKYNIRDNKDLENDFGVYDDVDLDEINPYADRLIEYDEEDKLFDSNSLKSSSNVVIPKDVKFNSKLYEGIECQNNRNKDDGSNKPFKHLNNSESKDEAQFENEKLSNKSLSQLEILNDEFRHHEALIDFEIPKGKEKKESESSKNFKFVDEIDYDIEKLDDENQEKVMRLCKAFPRINQKAIIIEFYNNYLDSDSTYVALQDINAD</sequence>
<evidence type="ECO:0000256" key="1">
    <source>
        <dbReference type="SAM" id="MobiDB-lite"/>
    </source>
</evidence>
<dbReference type="Proteomes" id="UP000078046">
    <property type="component" value="Unassembled WGS sequence"/>
</dbReference>
<keyword evidence="3" id="KW-1185">Reference proteome</keyword>
<dbReference type="EMBL" id="LWCA01001831">
    <property type="protein sequence ID" value="OAF64443.1"/>
    <property type="molecule type" value="Genomic_DNA"/>
</dbReference>
<name>A0A177ASU4_9BILA</name>
<feature type="region of interest" description="Disordered" evidence="1">
    <location>
        <begin position="118"/>
        <end position="148"/>
    </location>
</feature>
<evidence type="ECO:0000313" key="2">
    <source>
        <dbReference type="EMBL" id="OAF64443.1"/>
    </source>
</evidence>
<protein>
    <submittedName>
        <fullName evidence="2">Uncharacterized protein</fullName>
    </submittedName>
</protein>
<organism evidence="2 3">
    <name type="scientific">Intoshia linei</name>
    <dbReference type="NCBI Taxonomy" id="1819745"/>
    <lineage>
        <taxon>Eukaryota</taxon>
        <taxon>Metazoa</taxon>
        <taxon>Spiralia</taxon>
        <taxon>Lophotrochozoa</taxon>
        <taxon>Mesozoa</taxon>
        <taxon>Orthonectida</taxon>
        <taxon>Rhopaluridae</taxon>
        <taxon>Intoshia</taxon>
    </lineage>
</organism>
<comment type="caution">
    <text evidence="2">The sequence shown here is derived from an EMBL/GenBank/DDBJ whole genome shotgun (WGS) entry which is preliminary data.</text>
</comment>
<proteinExistence type="predicted"/>
<feature type="compositionally biased region" description="Basic and acidic residues" evidence="1">
    <location>
        <begin position="138"/>
        <end position="148"/>
    </location>
</feature>
<gene>
    <name evidence="2" type="ORF">A3Q56_07847</name>
</gene>
<reference evidence="2 3" key="1">
    <citation type="submission" date="2016-04" db="EMBL/GenBank/DDBJ databases">
        <title>The genome of Intoshia linei affirms orthonectids as highly simplified spiralians.</title>
        <authorList>
            <person name="Mikhailov K.V."/>
            <person name="Slusarev G.S."/>
            <person name="Nikitin M.A."/>
            <person name="Logacheva M.D."/>
            <person name="Penin A."/>
            <person name="Aleoshin V."/>
            <person name="Panchin Y.V."/>
        </authorList>
    </citation>
    <scope>NUCLEOTIDE SEQUENCE [LARGE SCALE GENOMIC DNA]</scope>
    <source>
        <strain evidence="2">Intl2013</strain>
        <tissue evidence="2">Whole animal</tissue>
    </source>
</reference>
<accession>A0A177ASU4</accession>
<dbReference type="AlphaFoldDB" id="A0A177ASU4"/>